<comment type="caution">
    <text evidence="1">The sequence shown here is derived from an EMBL/GenBank/DDBJ whole genome shotgun (WGS) entry which is preliminary data.</text>
</comment>
<organism evidence="1 2">
    <name type="scientific">Cetraspora pellucida</name>
    <dbReference type="NCBI Taxonomy" id="1433469"/>
    <lineage>
        <taxon>Eukaryota</taxon>
        <taxon>Fungi</taxon>
        <taxon>Fungi incertae sedis</taxon>
        <taxon>Mucoromycota</taxon>
        <taxon>Glomeromycotina</taxon>
        <taxon>Glomeromycetes</taxon>
        <taxon>Diversisporales</taxon>
        <taxon>Gigasporaceae</taxon>
        <taxon>Cetraspora</taxon>
    </lineage>
</organism>
<reference evidence="1" key="1">
    <citation type="submission" date="2021-06" db="EMBL/GenBank/DDBJ databases">
        <authorList>
            <person name="Kallberg Y."/>
            <person name="Tangrot J."/>
            <person name="Rosling A."/>
        </authorList>
    </citation>
    <scope>NUCLEOTIDE SEQUENCE</scope>
    <source>
        <strain evidence="1">28 12/20/2015</strain>
    </source>
</reference>
<name>A0ACA9JXQ2_9GLOM</name>
<sequence>MTNTNVNTKSDKQVIVDAPNIEAILVVKNHEKIGKATGERLSDNINDSCKRKTVTYYQRAVLHLHDEIKIWVDRSINGGAQFKIAKENVEYEYSSETPREDRNDIETYKECYAVAKMYISGWENCNDKLLECQETCITSIKDIRSNMEIVYNQLNRLNSPVDDHIKIIFNDINNKLDKYEECHATFEKTKLQLNRIRMGRTPAYNKQQQKCSEFVKGTPPVYEALMKRCWNINPEERPTANEAYQEILEYEESGTMKLKNVVDANLGENVNIEVEDRFEIMGDYSEENVHPIVTKYKASQLKTEKLEMSDDIENTNSEEQISSNATTLLSNNNIDIKITISEDPISSNCDESKIWK</sequence>
<evidence type="ECO:0000313" key="1">
    <source>
        <dbReference type="EMBL" id="CAG8439448.1"/>
    </source>
</evidence>
<protein>
    <submittedName>
        <fullName evidence="1">10320_t:CDS:1</fullName>
    </submittedName>
</protein>
<keyword evidence="2" id="KW-1185">Reference proteome</keyword>
<gene>
    <name evidence="1" type="ORF">SPELUC_LOCUS57</name>
</gene>
<accession>A0ACA9JXQ2</accession>
<dbReference type="EMBL" id="CAJVPW010000017">
    <property type="protein sequence ID" value="CAG8439448.1"/>
    <property type="molecule type" value="Genomic_DNA"/>
</dbReference>
<evidence type="ECO:0000313" key="2">
    <source>
        <dbReference type="Proteomes" id="UP000789366"/>
    </source>
</evidence>
<dbReference type="Proteomes" id="UP000789366">
    <property type="component" value="Unassembled WGS sequence"/>
</dbReference>
<proteinExistence type="predicted"/>